<comment type="subcellular location">
    <subcellularLocation>
        <location evidence="1">Membrane</location>
        <topology evidence="1">Multi-pass membrane protein</topology>
    </subcellularLocation>
</comment>
<reference evidence="10 11" key="1">
    <citation type="journal article" date="2011" name="J. Gen. Appl. Microbiol.">
        <title>Draft genome sequencing of the enigmatic basidiomycete Mixia osmundae.</title>
        <authorList>
            <person name="Nishida H."/>
            <person name="Nagatsuka Y."/>
            <person name="Sugiyama J."/>
        </authorList>
    </citation>
    <scope>NUCLEOTIDE SEQUENCE [LARGE SCALE GENOMIC DNA]</scope>
    <source>
        <strain evidence="11">CBS 9802 / IAM 14324 / JCM 22182 / KY 12970</strain>
    </source>
</reference>
<keyword evidence="8 9" id="KW-0472">Membrane</keyword>
<dbReference type="GO" id="GO:0035673">
    <property type="term" value="F:oligopeptide transmembrane transporter activity"/>
    <property type="evidence" value="ECO:0007669"/>
    <property type="project" value="InterPro"/>
</dbReference>
<evidence type="ECO:0000256" key="5">
    <source>
        <dbReference type="ARBA" id="ARBA00022856"/>
    </source>
</evidence>
<keyword evidence="6" id="KW-0653">Protein transport</keyword>
<feature type="transmembrane region" description="Helical" evidence="9">
    <location>
        <begin position="234"/>
        <end position="253"/>
    </location>
</feature>
<feature type="transmembrane region" description="Helical" evidence="9">
    <location>
        <begin position="503"/>
        <end position="523"/>
    </location>
</feature>
<evidence type="ECO:0000256" key="2">
    <source>
        <dbReference type="ARBA" id="ARBA00008807"/>
    </source>
</evidence>
<protein>
    <recommendedName>
        <fullName evidence="12">OPT family small oligopeptide transporter</fullName>
    </recommendedName>
</protein>
<proteinExistence type="inferred from homology"/>
<feature type="transmembrane region" description="Helical" evidence="9">
    <location>
        <begin position="758"/>
        <end position="778"/>
    </location>
</feature>
<feature type="transmembrane region" description="Helical" evidence="9">
    <location>
        <begin position="325"/>
        <end position="348"/>
    </location>
</feature>
<accession>G7DZS1</accession>
<evidence type="ECO:0000256" key="7">
    <source>
        <dbReference type="ARBA" id="ARBA00022989"/>
    </source>
</evidence>
<feature type="transmembrane region" description="Helical" evidence="9">
    <location>
        <begin position="196"/>
        <end position="213"/>
    </location>
</feature>
<dbReference type="HOGENOM" id="CLU_004965_1_0_1"/>
<comment type="similarity">
    <text evidence="2">Belongs to the oligopeptide OPT transporter family.</text>
</comment>
<keyword evidence="4 9" id="KW-0812">Transmembrane</keyword>
<dbReference type="Pfam" id="PF03169">
    <property type="entry name" value="OPT"/>
    <property type="match status" value="1"/>
</dbReference>
<dbReference type="eggNOG" id="KOG2262">
    <property type="taxonomic scope" value="Eukaryota"/>
</dbReference>
<name>G7DZS1_MIXOS</name>
<dbReference type="GO" id="GO:0016020">
    <property type="term" value="C:membrane"/>
    <property type="evidence" value="ECO:0007669"/>
    <property type="project" value="UniProtKB-SubCell"/>
</dbReference>
<dbReference type="OrthoDB" id="9986677at2759"/>
<evidence type="ECO:0000313" key="11">
    <source>
        <dbReference type="Proteomes" id="UP000009131"/>
    </source>
</evidence>
<sequence length="817" mass="90863">MEELTIDGEVRVEEIVGEHAPEKVIDATSELFPTSDEKPRVELAPAIREKLAAALITSQRDLQYPEDLRARLEAALDCAPISIDVLVEDVTLYEQLIDHSPYVEVRSVVPDSDDPNIPVGTFRAYAIGLTFAVFGTAVNVFFSARNPSIALNTFTAQILSYPIGCGMAASLPTRVWSIFGWRFTLNPGPFNSKEHMLITIMANVSFGGLGGYATDILFVQKLPVFFNDARANKIFYQISLALSTQMIGLGLAGVLRNTLVYPASMIWPASLSTIALNQSFHSRENTVANGWRMSKLRLFSLVFAAYGIYWVLPDVFVKALGTTSWITWFAPNNASLVLWCGTITGLGFNPLPSFDWNNMILDAIVTPFSAIVNLVIGMVVFGLLLIVPVYYSNVWNTKYLPINSNQLFDRFANRYNVSRVLDENFTLDPAKYEFYSEIYLSSANSLVFAAYFAVYASTLSYVFLNHRSELKEAWRSISFRKRVARPTDLHNRLMTAYPEVPHYWYLTILVLSVILAIVCQLVYSTGVPFWSVFFALGLSGVFLIPIGIIAASTNIEVTLNVLAEFVGGYAVPGNPLALMIFKAYGFVTAAQAIQYTSDLKLGHYMKLPPREMFRAQVIASVLSAFVGLLVIAFQVSAIPDMCTPGQPDRWTCPGYQTFFTSSLVWGAVGPQRLYSFGKRYSALLWAFPVGFVLPFPVYFLSKRYPKSIWSQVNVPVMISGGMGWAPFNLSRYAPALPVAWFFSVYVKGRFLPWWQKYAYVFDTALMSSIALFGVVYFVCFEYSGFSPTWIGNTVIDLGCEGTRGCALLSLPASGAFA</sequence>
<feature type="transmembrane region" description="Helical" evidence="9">
    <location>
        <begin position="682"/>
        <end position="700"/>
    </location>
</feature>
<feature type="transmembrane region" description="Helical" evidence="9">
    <location>
        <begin position="360"/>
        <end position="391"/>
    </location>
</feature>
<keyword evidence="11" id="KW-1185">Reference proteome</keyword>
<dbReference type="EMBL" id="BABT02000074">
    <property type="protein sequence ID" value="GAA96081.1"/>
    <property type="molecule type" value="Genomic_DNA"/>
</dbReference>
<feature type="transmembrane region" description="Helical" evidence="9">
    <location>
        <begin position="529"/>
        <end position="551"/>
    </location>
</feature>
<feature type="transmembrane region" description="Helical" evidence="9">
    <location>
        <begin position="154"/>
        <end position="176"/>
    </location>
</feature>
<keyword evidence="5" id="KW-0571">Peptide transport</keyword>
<dbReference type="NCBIfam" id="TIGR00727">
    <property type="entry name" value="ISP4_OPT"/>
    <property type="match status" value="1"/>
</dbReference>
<dbReference type="GO" id="GO:0015031">
    <property type="term" value="P:protein transport"/>
    <property type="evidence" value="ECO:0007669"/>
    <property type="project" value="UniProtKB-KW"/>
</dbReference>
<dbReference type="PANTHER" id="PTHR22601">
    <property type="entry name" value="ISP4 LIKE PROTEIN"/>
    <property type="match status" value="1"/>
</dbReference>
<reference evidence="10 11" key="2">
    <citation type="journal article" date="2012" name="Open Biol.">
        <title>Characteristics of nucleosomes and linker DNA regions on the genome of the basidiomycete Mixia osmundae revealed by mono- and dinucleosome mapping.</title>
        <authorList>
            <person name="Nishida H."/>
            <person name="Kondo S."/>
            <person name="Matsumoto T."/>
            <person name="Suzuki Y."/>
            <person name="Yoshikawa H."/>
            <person name="Taylor T.D."/>
            <person name="Sugiyama J."/>
        </authorList>
    </citation>
    <scope>NUCLEOTIDE SEQUENCE [LARGE SCALE GENOMIC DNA]</scope>
    <source>
        <strain evidence="11">CBS 9802 / IAM 14324 / JCM 22182 / KY 12970</strain>
    </source>
</reference>
<evidence type="ECO:0000256" key="9">
    <source>
        <dbReference type="SAM" id="Phobius"/>
    </source>
</evidence>
<dbReference type="NCBIfam" id="TIGR00728">
    <property type="entry name" value="OPT_sfam"/>
    <property type="match status" value="1"/>
</dbReference>
<evidence type="ECO:0008006" key="12">
    <source>
        <dbReference type="Google" id="ProtNLM"/>
    </source>
</evidence>
<feature type="transmembrane region" description="Helical" evidence="9">
    <location>
        <begin position="613"/>
        <end position="633"/>
    </location>
</feature>
<keyword evidence="7 9" id="KW-1133">Transmembrane helix</keyword>
<evidence type="ECO:0000256" key="6">
    <source>
        <dbReference type="ARBA" id="ARBA00022927"/>
    </source>
</evidence>
<evidence type="ECO:0000313" key="10">
    <source>
        <dbReference type="EMBL" id="GAA96081.1"/>
    </source>
</evidence>
<dbReference type="InterPro" id="IPR004813">
    <property type="entry name" value="OPT"/>
</dbReference>
<dbReference type="AlphaFoldDB" id="G7DZS1"/>
<gene>
    <name evidence="10" type="primary">Mo02742</name>
    <name evidence="10" type="ORF">E5Q_02742</name>
</gene>
<organism evidence="10 11">
    <name type="scientific">Mixia osmundae (strain CBS 9802 / IAM 14324 / JCM 22182 / KY 12970)</name>
    <dbReference type="NCBI Taxonomy" id="764103"/>
    <lineage>
        <taxon>Eukaryota</taxon>
        <taxon>Fungi</taxon>
        <taxon>Dikarya</taxon>
        <taxon>Basidiomycota</taxon>
        <taxon>Pucciniomycotina</taxon>
        <taxon>Mixiomycetes</taxon>
        <taxon>Mixiales</taxon>
        <taxon>Mixiaceae</taxon>
        <taxon>Mixia</taxon>
    </lineage>
</organism>
<keyword evidence="3" id="KW-0813">Transport</keyword>
<evidence type="ECO:0000256" key="4">
    <source>
        <dbReference type="ARBA" id="ARBA00022692"/>
    </source>
</evidence>
<comment type="caution">
    <text evidence="10">The sequence shown here is derived from an EMBL/GenBank/DDBJ whole genome shotgun (WGS) entry which is preliminary data.</text>
</comment>
<dbReference type="Proteomes" id="UP000009131">
    <property type="component" value="Unassembled WGS sequence"/>
</dbReference>
<dbReference type="InterPro" id="IPR004648">
    <property type="entry name" value="Oligpept_transpt"/>
</dbReference>
<dbReference type="InParanoid" id="G7DZS1"/>
<evidence type="ECO:0000256" key="8">
    <source>
        <dbReference type="ARBA" id="ARBA00023136"/>
    </source>
</evidence>
<feature type="transmembrane region" description="Helical" evidence="9">
    <location>
        <begin position="122"/>
        <end position="142"/>
    </location>
</feature>
<feature type="transmembrane region" description="Helical" evidence="9">
    <location>
        <begin position="296"/>
        <end position="313"/>
    </location>
</feature>
<feature type="transmembrane region" description="Helical" evidence="9">
    <location>
        <begin position="438"/>
        <end position="464"/>
    </location>
</feature>
<evidence type="ECO:0000256" key="3">
    <source>
        <dbReference type="ARBA" id="ARBA00022448"/>
    </source>
</evidence>
<evidence type="ECO:0000256" key="1">
    <source>
        <dbReference type="ARBA" id="ARBA00004141"/>
    </source>
</evidence>